<evidence type="ECO:0000259" key="2">
    <source>
        <dbReference type="SMART" id="SM00596"/>
    </source>
</evidence>
<dbReference type="EMBL" id="BGZK01001365">
    <property type="protein sequence ID" value="GBP78310.1"/>
    <property type="molecule type" value="Genomic_DNA"/>
</dbReference>
<evidence type="ECO:0000313" key="3">
    <source>
        <dbReference type="EMBL" id="GBP78310.1"/>
    </source>
</evidence>
<reference evidence="3 4" key="1">
    <citation type="journal article" date="2019" name="Commun. Biol.">
        <title>The bagworm genome reveals a unique fibroin gene that provides high tensile strength.</title>
        <authorList>
            <person name="Kono N."/>
            <person name="Nakamura H."/>
            <person name="Ohtoshi R."/>
            <person name="Tomita M."/>
            <person name="Numata K."/>
            <person name="Arakawa K."/>
        </authorList>
    </citation>
    <scope>NUCLEOTIDE SEQUENCE [LARGE SCALE GENOMIC DNA]</scope>
</reference>
<accession>A0A4C1YSZ3</accession>
<dbReference type="InterPro" id="IPR006579">
    <property type="entry name" value="Pre_C2HC_dom"/>
</dbReference>
<evidence type="ECO:0000313" key="4">
    <source>
        <dbReference type="Proteomes" id="UP000299102"/>
    </source>
</evidence>
<protein>
    <submittedName>
        <fullName evidence="3">Nucleic-acid-binding protein from transposon X-element</fullName>
    </submittedName>
</protein>
<proteinExistence type="predicted"/>
<gene>
    <name evidence="3" type="primary">ORF1</name>
    <name evidence="3" type="ORF">EVAR_52365_1</name>
</gene>
<dbReference type="AlphaFoldDB" id="A0A4C1YSZ3"/>
<dbReference type="Proteomes" id="UP000299102">
    <property type="component" value="Unassembled WGS sequence"/>
</dbReference>
<comment type="caution">
    <text evidence="3">The sequence shown here is derived from an EMBL/GenBank/DDBJ whole genome shotgun (WGS) entry which is preliminary data.</text>
</comment>
<keyword evidence="4" id="KW-1185">Reference proteome</keyword>
<name>A0A4C1YSZ3_EUMVA</name>
<evidence type="ECO:0000256" key="1">
    <source>
        <dbReference type="SAM" id="MobiDB-lite"/>
    </source>
</evidence>
<organism evidence="3 4">
    <name type="scientific">Eumeta variegata</name>
    <name type="common">Bagworm moth</name>
    <name type="synonym">Eumeta japonica</name>
    <dbReference type="NCBI Taxonomy" id="151549"/>
    <lineage>
        <taxon>Eukaryota</taxon>
        <taxon>Metazoa</taxon>
        <taxon>Ecdysozoa</taxon>
        <taxon>Arthropoda</taxon>
        <taxon>Hexapoda</taxon>
        <taxon>Insecta</taxon>
        <taxon>Pterygota</taxon>
        <taxon>Neoptera</taxon>
        <taxon>Endopterygota</taxon>
        <taxon>Lepidoptera</taxon>
        <taxon>Glossata</taxon>
        <taxon>Ditrysia</taxon>
        <taxon>Tineoidea</taxon>
        <taxon>Psychidae</taxon>
        <taxon>Oiketicinae</taxon>
        <taxon>Eumeta</taxon>
    </lineage>
</organism>
<dbReference type="Pfam" id="PF07530">
    <property type="entry name" value="PRE_C2HC"/>
    <property type="match status" value="1"/>
</dbReference>
<feature type="region of interest" description="Disordered" evidence="1">
    <location>
        <begin position="27"/>
        <end position="55"/>
    </location>
</feature>
<sequence length="219" mass="24567">MYCASLASPDALDTVFDLDMEVEYNPVKEPSKRSAALRPSEDSTSDSDPGWSDISDHSDFTTLRARKTSRTKPEGLKLQAKTVADFRNLQNLLVTQSYVFHTYSLKEEREIRVVLRGVLRDIPVDAVKEDLHAQNLSVRSVRRILNRFREPLDLILVSGTAEANVKATKAAFFEMRSVCSLSGIKAEQSRKRALPGQCHNCQSYGYSPRHCFNPARCAG</sequence>
<dbReference type="OrthoDB" id="8123886at2759"/>
<feature type="domain" description="Pre-C2HC" evidence="2">
    <location>
        <begin position="124"/>
        <end position="196"/>
    </location>
</feature>
<dbReference type="SMART" id="SM00596">
    <property type="entry name" value="PRE_C2HC"/>
    <property type="match status" value="1"/>
</dbReference>